<dbReference type="RefSeq" id="XP_029229504.1">
    <property type="nucleotide sequence ID" value="XM_029370345.1"/>
</dbReference>
<keyword evidence="4" id="KW-1185">Reference proteome</keyword>
<sequence length="436" mass="45507">MRCAVPLRCPPSPPSSSAAAAAAAFPNGPSVAQGNPQQPKQSPPSAGGREVDLALRMQDHVAKLSERLTHADGVIQQQATAFSMLQRQQAVLERRVVAVEEEAARVQQKIAETTRLASDVVLQHRNVEALVRQVEKLVLKHAAAPKGGRSAGGEAPPSTSGSRGDQRALPQATQVAPNSPAAAAASAVAGVEAQVAALSTRLEALQARIDQLTLEKLALDKVQSHAQKLTKNQQRQESLVEAAVARVTAAAGGGGGGGDAGSPGHPSKSLAALLKRTGAFPFKDATGATRISSQKVLVRGVPVNFGASDIRDLLSRAGAVVSCVVRRTPAAPAPTEAAAHAPRYRSQQQQRQEEEEAAAAAGEAETADPPATSAAAAKAQERVFEVTYQTVEQAVRAVLQLDAYRLHGKHVISVEPVVAADIIAAIQQLEQESRRR</sequence>
<name>A0A422PV04_9TRYP</name>
<dbReference type="InterPro" id="IPR035979">
    <property type="entry name" value="RBD_domain_sf"/>
</dbReference>
<dbReference type="AlphaFoldDB" id="A0A422PV04"/>
<dbReference type="SUPFAM" id="SSF54928">
    <property type="entry name" value="RNA-binding domain, RBD"/>
    <property type="match status" value="1"/>
</dbReference>
<evidence type="ECO:0000313" key="4">
    <source>
        <dbReference type="Proteomes" id="UP000284403"/>
    </source>
</evidence>
<dbReference type="Proteomes" id="UP000284403">
    <property type="component" value="Unassembled WGS sequence"/>
</dbReference>
<keyword evidence="1" id="KW-0175">Coiled coil</keyword>
<reference evidence="3 4" key="1">
    <citation type="journal article" date="2018" name="BMC Genomics">
        <title>Genomic comparison of Trypanosoma conorhini and Trypanosoma rangeli to Trypanosoma cruzi strains of high and low virulence.</title>
        <authorList>
            <person name="Bradwell K.R."/>
            <person name="Koparde V.N."/>
            <person name="Matveyev A.V."/>
            <person name="Serrano M.G."/>
            <person name="Alves J.M."/>
            <person name="Parikh H."/>
            <person name="Huang B."/>
            <person name="Lee V."/>
            <person name="Espinosa-Alvarez O."/>
            <person name="Ortiz P.A."/>
            <person name="Costa-Martins A.G."/>
            <person name="Teixeira M.M."/>
            <person name="Buck G.A."/>
        </authorList>
    </citation>
    <scope>NUCLEOTIDE SEQUENCE [LARGE SCALE GENOMIC DNA]</scope>
    <source>
        <strain evidence="3 4">025E</strain>
    </source>
</reference>
<dbReference type="GeneID" id="40317038"/>
<comment type="caution">
    <text evidence="3">The sequence shown here is derived from an EMBL/GenBank/DDBJ whole genome shotgun (WGS) entry which is preliminary data.</text>
</comment>
<feature type="region of interest" description="Disordered" evidence="2">
    <location>
        <begin position="1"/>
        <end position="48"/>
    </location>
</feature>
<feature type="compositionally biased region" description="Polar residues" evidence="2">
    <location>
        <begin position="30"/>
        <end position="44"/>
    </location>
</feature>
<gene>
    <name evidence="3" type="ORF">Tco025E_03427</name>
</gene>
<evidence type="ECO:0000256" key="1">
    <source>
        <dbReference type="SAM" id="Coils"/>
    </source>
</evidence>
<feature type="coiled-coil region" evidence="1">
    <location>
        <begin position="188"/>
        <end position="222"/>
    </location>
</feature>
<dbReference type="EMBL" id="MKKU01000158">
    <property type="protein sequence ID" value="RNF21347.1"/>
    <property type="molecule type" value="Genomic_DNA"/>
</dbReference>
<dbReference type="Gene3D" id="3.30.70.330">
    <property type="match status" value="1"/>
</dbReference>
<evidence type="ECO:0000256" key="2">
    <source>
        <dbReference type="SAM" id="MobiDB-lite"/>
    </source>
</evidence>
<feature type="region of interest" description="Disordered" evidence="2">
    <location>
        <begin position="331"/>
        <end position="376"/>
    </location>
</feature>
<dbReference type="InterPro" id="IPR012677">
    <property type="entry name" value="Nucleotide-bd_a/b_plait_sf"/>
</dbReference>
<evidence type="ECO:0000313" key="3">
    <source>
        <dbReference type="EMBL" id="RNF21347.1"/>
    </source>
</evidence>
<feature type="region of interest" description="Disordered" evidence="2">
    <location>
        <begin position="142"/>
        <end position="178"/>
    </location>
</feature>
<dbReference type="GO" id="GO:0003676">
    <property type="term" value="F:nucleic acid binding"/>
    <property type="evidence" value="ECO:0007669"/>
    <property type="project" value="InterPro"/>
</dbReference>
<proteinExistence type="predicted"/>
<protein>
    <recommendedName>
        <fullName evidence="5">RNA-binding protein</fullName>
    </recommendedName>
</protein>
<organism evidence="3 4">
    <name type="scientific">Trypanosoma conorhini</name>
    <dbReference type="NCBI Taxonomy" id="83891"/>
    <lineage>
        <taxon>Eukaryota</taxon>
        <taxon>Discoba</taxon>
        <taxon>Euglenozoa</taxon>
        <taxon>Kinetoplastea</taxon>
        <taxon>Metakinetoplastina</taxon>
        <taxon>Trypanosomatida</taxon>
        <taxon>Trypanosomatidae</taxon>
        <taxon>Trypanosoma</taxon>
    </lineage>
</organism>
<dbReference type="OrthoDB" id="273458at2759"/>
<evidence type="ECO:0008006" key="5">
    <source>
        <dbReference type="Google" id="ProtNLM"/>
    </source>
</evidence>
<feature type="compositionally biased region" description="Low complexity" evidence="2">
    <location>
        <begin position="15"/>
        <end position="24"/>
    </location>
</feature>
<feature type="compositionally biased region" description="Low complexity" evidence="2">
    <location>
        <begin position="358"/>
        <end position="376"/>
    </location>
</feature>
<feature type="compositionally biased region" description="Low complexity" evidence="2">
    <location>
        <begin position="331"/>
        <end position="341"/>
    </location>
</feature>
<accession>A0A422PV04</accession>
<feature type="coiled-coil region" evidence="1">
    <location>
        <begin position="82"/>
        <end position="116"/>
    </location>
</feature>